<protein>
    <submittedName>
        <fullName evidence="2">Uncharacterized protein</fullName>
    </submittedName>
</protein>
<proteinExistence type="predicted"/>
<evidence type="ECO:0000313" key="2">
    <source>
        <dbReference type="EMBL" id="KAA6372707.1"/>
    </source>
</evidence>
<evidence type="ECO:0000256" key="1">
    <source>
        <dbReference type="SAM" id="MobiDB-lite"/>
    </source>
</evidence>
<dbReference type="EMBL" id="SNRW01013359">
    <property type="protein sequence ID" value="KAA6372707.1"/>
    <property type="molecule type" value="Genomic_DNA"/>
</dbReference>
<sequence>MLLYVFVHNIFISRDGMEIVQYASAEKYLQLTEDQLNGLTYRVLLSGPETVTIANQRKSVYGNDILEQQSSSDIPYKVGTELDPSDQMIKGLINATNMLKKMQKVKEQKMNQKKKVQEQTSKFKSQPIQQPLTHPPIDLSECKHPMQLALSRLNFNKLSNSISLLRSTINVVTPLNRRMKRSGQESPSPIKIIAPLDFLFESEP</sequence>
<feature type="region of interest" description="Disordered" evidence="1">
    <location>
        <begin position="119"/>
        <end position="139"/>
    </location>
</feature>
<evidence type="ECO:0000313" key="3">
    <source>
        <dbReference type="Proteomes" id="UP000324800"/>
    </source>
</evidence>
<dbReference type="Proteomes" id="UP000324800">
    <property type="component" value="Unassembled WGS sequence"/>
</dbReference>
<organism evidence="2 3">
    <name type="scientific">Streblomastix strix</name>
    <dbReference type="NCBI Taxonomy" id="222440"/>
    <lineage>
        <taxon>Eukaryota</taxon>
        <taxon>Metamonada</taxon>
        <taxon>Preaxostyla</taxon>
        <taxon>Oxymonadida</taxon>
        <taxon>Streblomastigidae</taxon>
        <taxon>Streblomastix</taxon>
    </lineage>
</organism>
<dbReference type="AlphaFoldDB" id="A0A5J4UQQ3"/>
<comment type="caution">
    <text evidence="2">The sequence shown here is derived from an EMBL/GenBank/DDBJ whole genome shotgun (WGS) entry which is preliminary data.</text>
</comment>
<name>A0A5J4UQQ3_9EUKA</name>
<feature type="compositionally biased region" description="Polar residues" evidence="1">
    <location>
        <begin position="120"/>
        <end position="132"/>
    </location>
</feature>
<gene>
    <name evidence="2" type="ORF">EZS28_031766</name>
</gene>
<accession>A0A5J4UQQ3</accession>
<reference evidence="2 3" key="1">
    <citation type="submission" date="2019-03" db="EMBL/GenBank/DDBJ databases">
        <title>Single cell metagenomics reveals metabolic interactions within the superorganism composed of flagellate Streblomastix strix and complex community of Bacteroidetes bacteria on its surface.</title>
        <authorList>
            <person name="Treitli S.C."/>
            <person name="Kolisko M."/>
            <person name="Husnik F."/>
            <person name="Keeling P."/>
            <person name="Hampl V."/>
        </authorList>
    </citation>
    <scope>NUCLEOTIDE SEQUENCE [LARGE SCALE GENOMIC DNA]</scope>
    <source>
        <strain evidence="2">ST1C</strain>
    </source>
</reference>